<sequence length="546" mass="62887">MKKNILVLFFPLFLGLLFACKNDKKTDESEKDMAALEPQKDEDFRPNFHFTPKKNWMNDPNGMFYLNGTYHLYFQYYPEDNVWGPMHWGHATSKDMITWEEQDIALYPDDNGYIFSGSAVVDRNNTSGFGKDGKVPVVAIYTYHDPVGAENKENDHQSQAIAYSLDEGKTWTKYEGNPVLPNPGMTDFRDPKVTWDDIHKQWLMALATTKKTLFYTSQNLKEWKKLSEFGEGTGAHDGVWECPDFFPMQVEGGEETKWVLIQSLNPGGYNGGSGTQYFVGDFDGKKFTPETYMEKLGEKHEYWIDFGRDNYAGVTWANIPQDDGRKLFIGWMSNWLYAQEVPTQTWRSAMTVARELKLVKEGDRYLVTSEPVEELKKYRDEDHYMEEINVSGNSIALDSEDLDLARAEIRFTIDDLQEMTYNFRLSNVVGEEFIVSYDHAQKQFSVNRSLSGQTDFSQDFAAENSTAPRISDSDSLTAVLILDKTSIEMFFDDGKTVMTEIFFPNQPWNEFSFASLEDFRVSELKAYELKFERPTKAASAEEDQDL</sequence>
<evidence type="ECO:0000259" key="7">
    <source>
        <dbReference type="Pfam" id="PF08244"/>
    </source>
</evidence>
<dbReference type="InterPro" id="IPR001362">
    <property type="entry name" value="Glyco_hydro_32"/>
</dbReference>
<evidence type="ECO:0000313" key="9">
    <source>
        <dbReference type="Proteomes" id="UP000460416"/>
    </source>
</evidence>
<feature type="chain" id="PRO_5029758779" evidence="5">
    <location>
        <begin position="20"/>
        <end position="546"/>
    </location>
</feature>
<keyword evidence="9" id="KW-1185">Reference proteome</keyword>
<comment type="caution">
    <text evidence="8">The sequence shown here is derived from an EMBL/GenBank/DDBJ whole genome shotgun (WGS) entry which is preliminary data.</text>
</comment>
<dbReference type="Pfam" id="PF08244">
    <property type="entry name" value="Glyco_hydro_32C"/>
    <property type="match status" value="1"/>
</dbReference>
<dbReference type="InterPro" id="IPR023296">
    <property type="entry name" value="Glyco_hydro_beta-prop_sf"/>
</dbReference>
<feature type="domain" description="Glycosyl hydrolase family 32 C-terminal" evidence="7">
    <location>
        <begin position="374"/>
        <end position="527"/>
    </location>
</feature>
<dbReference type="GO" id="GO:0004575">
    <property type="term" value="F:sucrose alpha-glucosidase activity"/>
    <property type="evidence" value="ECO:0007669"/>
    <property type="project" value="TreeGrafter"/>
</dbReference>
<evidence type="ECO:0000256" key="5">
    <source>
        <dbReference type="SAM" id="SignalP"/>
    </source>
</evidence>
<dbReference type="InterPro" id="IPR013320">
    <property type="entry name" value="ConA-like_dom_sf"/>
</dbReference>
<dbReference type="InterPro" id="IPR013148">
    <property type="entry name" value="Glyco_hydro_32_N"/>
</dbReference>
<dbReference type="Proteomes" id="UP000460416">
    <property type="component" value="Unassembled WGS sequence"/>
</dbReference>
<dbReference type="SUPFAM" id="SSF49899">
    <property type="entry name" value="Concanavalin A-like lectins/glucanases"/>
    <property type="match status" value="1"/>
</dbReference>
<keyword evidence="5" id="KW-0732">Signal</keyword>
<dbReference type="GO" id="GO:0005987">
    <property type="term" value="P:sucrose catabolic process"/>
    <property type="evidence" value="ECO:0007669"/>
    <property type="project" value="TreeGrafter"/>
</dbReference>
<reference evidence="8 9" key="1">
    <citation type="submission" date="2019-07" db="EMBL/GenBank/DDBJ databases">
        <title>Gramella aestuarii sp. nov., isolated from a tidal flat, and emended description of Gramella echinicola.</title>
        <authorList>
            <person name="Liu L."/>
        </authorList>
    </citation>
    <scope>NUCLEOTIDE SEQUENCE [LARGE SCALE GENOMIC DNA]</scope>
    <source>
        <strain evidence="8 9">BS12</strain>
    </source>
</reference>
<dbReference type="PROSITE" id="PS51257">
    <property type="entry name" value="PROKAR_LIPOPROTEIN"/>
    <property type="match status" value="1"/>
</dbReference>
<dbReference type="CDD" id="cd18622">
    <property type="entry name" value="GH32_Inu-like"/>
    <property type="match status" value="1"/>
</dbReference>
<dbReference type="SMART" id="SM00640">
    <property type="entry name" value="Glyco_32"/>
    <property type="match status" value="1"/>
</dbReference>
<keyword evidence="3 4" id="KW-0326">Glycosidase</keyword>
<dbReference type="EMBL" id="VJVW01000002">
    <property type="protein sequence ID" value="MUP42326.1"/>
    <property type="molecule type" value="Genomic_DNA"/>
</dbReference>
<organism evidence="8 9">
    <name type="scientific">Christiangramia aestuarii</name>
    <dbReference type="NCBI Taxonomy" id="1028746"/>
    <lineage>
        <taxon>Bacteria</taxon>
        <taxon>Pseudomonadati</taxon>
        <taxon>Bacteroidota</taxon>
        <taxon>Flavobacteriia</taxon>
        <taxon>Flavobacteriales</taxon>
        <taxon>Flavobacteriaceae</taxon>
        <taxon>Christiangramia</taxon>
    </lineage>
</organism>
<dbReference type="InterPro" id="IPR018053">
    <property type="entry name" value="Glyco_hydro_32_AS"/>
</dbReference>
<keyword evidence="2 4" id="KW-0378">Hydrolase</keyword>
<feature type="domain" description="Glycosyl hydrolase family 32 N-terminal" evidence="6">
    <location>
        <begin position="49"/>
        <end position="365"/>
    </location>
</feature>
<dbReference type="PROSITE" id="PS00609">
    <property type="entry name" value="GLYCOSYL_HYDROL_F32"/>
    <property type="match status" value="1"/>
</dbReference>
<accession>A0A7K1LNG1</accession>
<evidence type="ECO:0000256" key="1">
    <source>
        <dbReference type="ARBA" id="ARBA00009902"/>
    </source>
</evidence>
<evidence type="ECO:0000256" key="2">
    <source>
        <dbReference type="ARBA" id="ARBA00022801"/>
    </source>
</evidence>
<dbReference type="Gene3D" id="2.115.10.20">
    <property type="entry name" value="Glycosyl hydrolase domain, family 43"/>
    <property type="match status" value="1"/>
</dbReference>
<dbReference type="AlphaFoldDB" id="A0A7K1LNG1"/>
<dbReference type="OrthoDB" id="9759709at2"/>
<dbReference type="Gene3D" id="2.60.120.560">
    <property type="entry name" value="Exo-inulinase, domain 1"/>
    <property type="match status" value="1"/>
</dbReference>
<dbReference type="RefSeq" id="WP_156275383.1">
    <property type="nucleotide sequence ID" value="NZ_BAABGI010000001.1"/>
</dbReference>
<evidence type="ECO:0000313" key="8">
    <source>
        <dbReference type="EMBL" id="MUP42326.1"/>
    </source>
</evidence>
<evidence type="ECO:0000259" key="6">
    <source>
        <dbReference type="Pfam" id="PF00251"/>
    </source>
</evidence>
<dbReference type="SUPFAM" id="SSF75005">
    <property type="entry name" value="Arabinanase/levansucrase/invertase"/>
    <property type="match status" value="1"/>
</dbReference>
<dbReference type="InterPro" id="IPR013189">
    <property type="entry name" value="Glyco_hydro_32_C"/>
</dbReference>
<dbReference type="PANTHER" id="PTHR42800">
    <property type="entry name" value="EXOINULINASE INUD (AFU_ORTHOLOGUE AFUA_5G00480)"/>
    <property type="match status" value="1"/>
</dbReference>
<dbReference type="GO" id="GO:0005737">
    <property type="term" value="C:cytoplasm"/>
    <property type="evidence" value="ECO:0007669"/>
    <property type="project" value="TreeGrafter"/>
</dbReference>
<name>A0A7K1LNG1_9FLAO</name>
<comment type="similarity">
    <text evidence="1 4">Belongs to the glycosyl hydrolase 32 family.</text>
</comment>
<evidence type="ECO:0000256" key="4">
    <source>
        <dbReference type="RuleBase" id="RU362110"/>
    </source>
</evidence>
<feature type="signal peptide" evidence="5">
    <location>
        <begin position="1"/>
        <end position="19"/>
    </location>
</feature>
<evidence type="ECO:0000256" key="3">
    <source>
        <dbReference type="ARBA" id="ARBA00023295"/>
    </source>
</evidence>
<proteinExistence type="inferred from homology"/>
<protein>
    <submittedName>
        <fullName evidence="8">Glycoside hydrolase family 32 protein</fullName>
    </submittedName>
</protein>
<dbReference type="Pfam" id="PF00251">
    <property type="entry name" value="Glyco_hydro_32N"/>
    <property type="match status" value="1"/>
</dbReference>
<dbReference type="PANTHER" id="PTHR42800:SF1">
    <property type="entry name" value="EXOINULINASE INUD (AFU_ORTHOLOGUE AFUA_5G00480)"/>
    <property type="match status" value="1"/>
</dbReference>
<gene>
    <name evidence="8" type="ORF">FLP08_07060</name>
</gene>